<feature type="compositionally biased region" description="Basic and acidic residues" evidence="1">
    <location>
        <begin position="112"/>
        <end position="122"/>
    </location>
</feature>
<sequence>MAPNVGGKVYIVEHLDPELGPWSELEYIAIAEESQESGSSFTLSSLSEGFNVPESLKAIPVFKATQNSVENIYAATKSTVCLLDPAAEKDLSPEDAQEFGTFLFGGILGDDPPRDRTSELRKKGFPGRRLGPVQMTTDTAVRVTRMVIQQQIPLKDIPYVDHPELKINERESTEMPFRYVKGDDGEPIMPKVRHNMHTFFVWVPRAVLTGRWQGMRELIGKDADKTIADLF</sequence>
<reference evidence="2" key="1">
    <citation type="submission" date="2017-09" db="EMBL/GenBank/DDBJ databases">
        <title>Polyketide synthases of a Diaporthe helianthi virulent isolate.</title>
        <authorList>
            <person name="Baroncelli R."/>
        </authorList>
    </citation>
    <scope>NUCLEOTIDE SEQUENCE [LARGE SCALE GENOMIC DNA]</scope>
    <source>
        <strain evidence="2">7/96</strain>
    </source>
</reference>
<dbReference type="FunCoup" id="A0A2P5I8V5">
    <property type="interactions" value="14"/>
</dbReference>
<dbReference type="PANTHER" id="PTHR35517:SF1">
    <property type="entry name" value="PROTEIN ARGININE N-METHYLTRANSFERASE SFM1"/>
    <property type="match status" value="1"/>
</dbReference>
<comment type="caution">
    <text evidence="2">The sequence shown here is derived from an EMBL/GenBank/DDBJ whole genome shotgun (WGS) entry which is preliminary data.</text>
</comment>
<dbReference type="InterPro" id="IPR007364">
    <property type="entry name" value="SFM1-like"/>
</dbReference>
<dbReference type="InParanoid" id="A0A2P5I8V5"/>
<dbReference type="Pfam" id="PF04252">
    <property type="entry name" value="SFM1-like"/>
    <property type="match status" value="1"/>
</dbReference>
<feature type="region of interest" description="Disordered" evidence="1">
    <location>
        <begin position="112"/>
        <end position="131"/>
    </location>
</feature>
<gene>
    <name evidence="2" type="ORF">DHEL01_v202676</name>
</gene>
<dbReference type="OrthoDB" id="373498at2759"/>
<name>A0A2P5I8V5_DIAHE</name>
<dbReference type="GO" id="GO:0035241">
    <property type="term" value="F:protein-arginine omega-N monomethyltransferase activity"/>
    <property type="evidence" value="ECO:0007669"/>
    <property type="project" value="TreeGrafter"/>
</dbReference>
<dbReference type="EMBL" id="MAVT02000149">
    <property type="protein sequence ID" value="POS78934.1"/>
    <property type="molecule type" value="Genomic_DNA"/>
</dbReference>
<evidence type="ECO:0000313" key="3">
    <source>
        <dbReference type="Proteomes" id="UP000094444"/>
    </source>
</evidence>
<protein>
    <submittedName>
        <fullName evidence="2">DUF431 domain-containing protein</fullName>
    </submittedName>
</protein>
<dbReference type="Proteomes" id="UP000094444">
    <property type="component" value="Unassembled WGS sequence"/>
</dbReference>
<dbReference type="AlphaFoldDB" id="A0A2P5I8V5"/>
<evidence type="ECO:0000313" key="2">
    <source>
        <dbReference type="EMBL" id="POS78934.1"/>
    </source>
</evidence>
<proteinExistence type="predicted"/>
<accession>A0A2P5I8V5</accession>
<dbReference type="STRING" id="158607.A0A2P5I8V5"/>
<dbReference type="CDD" id="cd18090">
    <property type="entry name" value="Arginine_MT_Sfm1"/>
    <property type="match status" value="1"/>
</dbReference>
<organism evidence="2 3">
    <name type="scientific">Diaporthe helianthi</name>
    <dbReference type="NCBI Taxonomy" id="158607"/>
    <lineage>
        <taxon>Eukaryota</taxon>
        <taxon>Fungi</taxon>
        <taxon>Dikarya</taxon>
        <taxon>Ascomycota</taxon>
        <taxon>Pezizomycotina</taxon>
        <taxon>Sordariomycetes</taxon>
        <taxon>Sordariomycetidae</taxon>
        <taxon>Diaporthales</taxon>
        <taxon>Diaporthaceae</taxon>
        <taxon>Diaporthe</taxon>
    </lineage>
</organism>
<keyword evidence="3" id="KW-1185">Reference proteome</keyword>
<dbReference type="PANTHER" id="PTHR35517">
    <property type="entry name" value="PROTEIN ARGININE N-METHYLTRANSFERASE SFM1"/>
    <property type="match status" value="1"/>
</dbReference>
<evidence type="ECO:0000256" key="1">
    <source>
        <dbReference type="SAM" id="MobiDB-lite"/>
    </source>
</evidence>